<dbReference type="GO" id="GO:0016787">
    <property type="term" value="F:hydrolase activity"/>
    <property type="evidence" value="ECO:0007669"/>
    <property type="project" value="InterPro"/>
</dbReference>
<evidence type="ECO:0000256" key="1">
    <source>
        <dbReference type="SAM" id="MobiDB-lite"/>
    </source>
</evidence>
<evidence type="ECO:0000259" key="3">
    <source>
        <dbReference type="Pfam" id="PF07486"/>
    </source>
</evidence>
<dbReference type="InterPro" id="IPR042047">
    <property type="entry name" value="SleB_dom1"/>
</dbReference>
<dbReference type="BioCyc" id="JESP1508404:G14D9-13468-MONOMER"/>
<geneLocation type="plasmid" evidence="5"/>
<evidence type="ECO:0000256" key="2">
    <source>
        <dbReference type="SAM" id="SignalP"/>
    </source>
</evidence>
<feature type="signal peptide" evidence="2">
    <location>
        <begin position="1"/>
        <end position="36"/>
    </location>
</feature>
<feature type="compositionally biased region" description="Basic residues" evidence="1">
    <location>
        <begin position="106"/>
        <end position="116"/>
    </location>
</feature>
<evidence type="ECO:0000313" key="5">
    <source>
        <dbReference type="Proteomes" id="UP000031449"/>
    </source>
</evidence>
<reference evidence="4 5" key="1">
    <citation type="submission" date="2014-08" db="EMBL/GenBank/DDBJ databases">
        <title>Complete genome of a marine bacteria Jeotgalibacillus malaysiensis.</title>
        <authorList>
            <person name="Yaakop A.S."/>
            <person name="Chan K.-G."/>
            <person name="Goh K.M."/>
        </authorList>
    </citation>
    <scope>NUCLEOTIDE SEQUENCE [LARGE SCALE GENOMIC DNA]</scope>
    <source>
        <strain evidence="4 5">D5</strain>
        <plasmid evidence="5">Plasmid</plasmid>
    </source>
</reference>
<feature type="region of interest" description="Disordered" evidence="1">
    <location>
        <begin position="96"/>
        <end position="157"/>
    </location>
</feature>
<gene>
    <name evidence="4" type="ORF">JMA_41840</name>
</gene>
<proteinExistence type="predicted"/>
<feature type="chain" id="PRO_5002099944" evidence="2">
    <location>
        <begin position="37"/>
        <end position="284"/>
    </location>
</feature>
<protein>
    <submittedName>
        <fullName evidence="4">Sporulation specific N-acetylmuramoyl-L-alanine amidase</fullName>
    </submittedName>
</protein>
<dbReference type="Proteomes" id="UP000031449">
    <property type="component" value="Plasmid unnamed"/>
</dbReference>
<feature type="compositionally biased region" description="Basic and acidic residues" evidence="1">
    <location>
        <begin position="131"/>
        <end position="144"/>
    </location>
</feature>
<dbReference type="EMBL" id="CP009417">
    <property type="protein sequence ID" value="AJD93501.1"/>
    <property type="molecule type" value="Genomic_DNA"/>
</dbReference>
<dbReference type="InterPro" id="IPR011105">
    <property type="entry name" value="Cell_wall_hydrolase_SleB"/>
</dbReference>
<feature type="domain" description="Cell wall hydrolase SleB" evidence="3">
    <location>
        <begin position="180"/>
        <end position="282"/>
    </location>
</feature>
<accession>A0A0B5ATU4</accession>
<dbReference type="KEGG" id="jeo:JMA_41840"/>
<keyword evidence="2" id="KW-0732">Signal</keyword>
<keyword evidence="4" id="KW-0614">Plasmid</keyword>
<dbReference type="OrthoDB" id="9785345at2"/>
<dbReference type="HOGENOM" id="CLU_979265_0_0_9"/>
<dbReference type="Gene3D" id="1.10.10.2520">
    <property type="entry name" value="Cell wall hydrolase SleB, domain 1"/>
    <property type="match status" value="1"/>
</dbReference>
<keyword evidence="5" id="KW-1185">Reference proteome</keyword>
<organism evidence="4 5">
    <name type="scientific">Jeotgalibacillus malaysiensis</name>
    <dbReference type="NCBI Taxonomy" id="1508404"/>
    <lineage>
        <taxon>Bacteria</taxon>
        <taxon>Bacillati</taxon>
        <taxon>Bacillota</taxon>
        <taxon>Bacilli</taxon>
        <taxon>Bacillales</taxon>
        <taxon>Caryophanaceae</taxon>
        <taxon>Jeotgalibacillus</taxon>
    </lineage>
</organism>
<dbReference type="Pfam" id="PF07486">
    <property type="entry name" value="Hydrolase_2"/>
    <property type="match status" value="1"/>
</dbReference>
<sequence length="284" mass="31296">MSNIMKNKRKNYHAYAVLAGIGVSFCLPALMEPAHASTTIAKQDKKVNEKEAERLLYQAPEATPLTVEGEKTLNEHYVEKYMPVEGCSLVEELPKTSDIHYTPPKPKPKPKPKPVKVKPANVKSVQTGTLLKEKDTTKQVKPKVEANPAPVTSTPSATALSMTAEERLWLERLVEAESGGEPYEGRLAVATIIANRVEMPEFPGTVMEVITAPKQFSPFIDGSVHNKVPSPETKRAVAEVFDKGIRTLPADAAYFCTTEIAPRSWIGQTRPFITAIGNHSFYLK</sequence>
<evidence type="ECO:0000313" key="4">
    <source>
        <dbReference type="EMBL" id="AJD93501.1"/>
    </source>
</evidence>
<name>A0A0B5ATU4_9BACL</name>
<dbReference type="AlphaFoldDB" id="A0A0B5ATU4"/>